<reference evidence="2 3" key="1">
    <citation type="submission" date="2018-06" db="EMBL/GenBank/DDBJ databases">
        <title>Comparative genomics reveals the genomic features of Rhizophagus irregularis, R. cerebriforme, R. diaphanum and Gigaspora rosea, and their symbiotic lifestyle signature.</title>
        <authorList>
            <person name="Morin E."/>
            <person name="San Clemente H."/>
            <person name="Chen E.C.H."/>
            <person name="De La Providencia I."/>
            <person name="Hainaut M."/>
            <person name="Kuo A."/>
            <person name="Kohler A."/>
            <person name="Murat C."/>
            <person name="Tang N."/>
            <person name="Roy S."/>
            <person name="Loubradou J."/>
            <person name="Henrissat B."/>
            <person name="Grigoriev I.V."/>
            <person name="Corradi N."/>
            <person name="Roux C."/>
            <person name="Martin F.M."/>
        </authorList>
    </citation>
    <scope>NUCLEOTIDE SEQUENCE [LARGE SCALE GENOMIC DNA]</scope>
    <source>
        <strain evidence="2 3">DAOM 194757</strain>
    </source>
</reference>
<feature type="region of interest" description="Disordered" evidence="1">
    <location>
        <begin position="1"/>
        <end position="39"/>
    </location>
</feature>
<comment type="caution">
    <text evidence="2">The sequence shown here is derived from an EMBL/GenBank/DDBJ whole genome shotgun (WGS) entry which is preliminary data.</text>
</comment>
<feature type="region of interest" description="Disordered" evidence="1">
    <location>
        <begin position="57"/>
        <end position="139"/>
    </location>
</feature>
<sequence>MNSKRNKKDLESMQEHDTRIQKTRQNVQMPVFKRTNIKHNFKKRTRRYYNIQSASMWPNQLDPIKSQDDVNDTDIPKPGPYQEQTENDMQIDRLEIDRDNTKLPKQDLGISELYNKQQTNSNKQNRAKYSSIVAAKPEK</sequence>
<keyword evidence="3" id="KW-1185">Reference proteome</keyword>
<proteinExistence type="predicted"/>
<evidence type="ECO:0000256" key="1">
    <source>
        <dbReference type="SAM" id="MobiDB-lite"/>
    </source>
</evidence>
<accession>A0A397TTS5</accession>
<dbReference type="AlphaFoldDB" id="A0A397TTS5"/>
<gene>
    <name evidence="2" type="ORF">C2G38_2232823</name>
</gene>
<feature type="compositionally biased region" description="Basic and acidic residues" evidence="1">
    <location>
        <begin position="90"/>
        <end position="105"/>
    </location>
</feature>
<feature type="compositionally biased region" description="Basic and acidic residues" evidence="1">
    <location>
        <begin position="8"/>
        <end position="20"/>
    </location>
</feature>
<dbReference type="EMBL" id="QKWP01003580">
    <property type="protein sequence ID" value="RIB00821.1"/>
    <property type="molecule type" value="Genomic_DNA"/>
</dbReference>
<feature type="compositionally biased region" description="Polar residues" evidence="1">
    <location>
        <begin position="114"/>
        <end position="128"/>
    </location>
</feature>
<protein>
    <submittedName>
        <fullName evidence="2">Uncharacterized protein</fullName>
    </submittedName>
</protein>
<evidence type="ECO:0000313" key="2">
    <source>
        <dbReference type="EMBL" id="RIB00821.1"/>
    </source>
</evidence>
<dbReference type="Proteomes" id="UP000266673">
    <property type="component" value="Unassembled WGS sequence"/>
</dbReference>
<name>A0A397TTS5_9GLOM</name>
<organism evidence="2 3">
    <name type="scientific">Gigaspora rosea</name>
    <dbReference type="NCBI Taxonomy" id="44941"/>
    <lineage>
        <taxon>Eukaryota</taxon>
        <taxon>Fungi</taxon>
        <taxon>Fungi incertae sedis</taxon>
        <taxon>Mucoromycota</taxon>
        <taxon>Glomeromycotina</taxon>
        <taxon>Glomeromycetes</taxon>
        <taxon>Diversisporales</taxon>
        <taxon>Gigasporaceae</taxon>
        <taxon>Gigaspora</taxon>
    </lineage>
</organism>
<evidence type="ECO:0000313" key="3">
    <source>
        <dbReference type="Proteomes" id="UP000266673"/>
    </source>
</evidence>